<evidence type="ECO:0000313" key="3">
    <source>
        <dbReference type="EMBL" id="MTH30599.1"/>
    </source>
</evidence>
<dbReference type="Pfam" id="PF14351">
    <property type="entry name" value="DUF4401"/>
    <property type="match status" value="1"/>
</dbReference>
<feature type="transmembrane region" description="Helical" evidence="1">
    <location>
        <begin position="95"/>
        <end position="114"/>
    </location>
</feature>
<accession>A0A7K1GPX0</accession>
<dbReference type="AlphaFoldDB" id="A0A7K1GPX0"/>
<name>A0A7K1GPX0_9FLAO</name>
<feature type="transmembrane region" description="Helical" evidence="1">
    <location>
        <begin position="37"/>
        <end position="60"/>
    </location>
</feature>
<sequence>MKQSKFETLLDSLQEQGVTIDREAIAKERQSASVRTVFIKVIAVLGGIIGMAMFMGFLFVMFPRSMQSGIVIGIVSLIVSYLFNRSSDGAVKDGLAVSFYISGIITLLIGIGEMVDTRELVSIVSLIAVVLAALSIVIIRNQIIVYLAGVIACIALHTFFVDQEFFVGVNALLLVLIAGVSLLFANENKLRSQSMWWNGYFQSVLMAGFSYGLVLGIICSTQRYMNLYWTDISAVYFITTIGYSLITLGSLYYLLSKQQISSLVVRLGACVVVGVFLYMLGFSYPAFIIGFLFTLWSFNNQSKIGVSFGFGTMVWAMGMFYYDLSMSLLSKSISLMIVGVLFLGVYWLMYKKWECDEK</sequence>
<feature type="transmembrane region" description="Helical" evidence="1">
    <location>
        <begin position="304"/>
        <end position="321"/>
    </location>
</feature>
<feature type="transmembrane region" description="Helical" evidence="1">
    <location>
        <begin position="267"/>
        <end position="298"/>
    </location>
</feature>
<dbReference type="Proteomes" id="UP000488936">
    <property type="component" value="Unassembled WGS sequence"/>
</dbReference>
<feature type="transmembrane region" description="Helical" evidence="1">
    <location>
        <begin position="333"/>
        <end position="350"/>
    </location>
</feature>
<gene>
    <name evidence="3" type="ORF">GJV77_11895</name>
</gene>
<dbReference type="EMBL" id="WMJY01000032">
    <property type="protein sequence ID" value="MTH30599.1"/>
    <property type="molecule type" value="Genomic_DNA"/>
</dbReference>
<feature type="domain" description="DUF4401" evidence="2">
    <location>
        <begin position="38"/>
        <end position="350"/>
    </location>
</feature>
<keyword evidence="1" id="KW-1133">Transmembrane helix</keyword>
<keyword evidence="1" id="KW-0812">Transmembrane</keyword>
<feature type="transmembrane region" description="Helical" evidence="1">
    <location>
        <begin position="143"/>
        <end position="160"/>
    </location>
</feature>
<proteinExistence type="predicted"/>
<reference evidence="3 4" key="1">
    <citation type="journal article" date="2006" name="Int. J. Syst. Evol. Microbiol.">
        <title>Myroides pelagicus sp. nov., isolated from seawater in Thailand.</title>
        <authorList>
            <person name="Yoon J."/>
            <person name="Maneerat S."/>
            <person name="Kawai F."/>
            <person name="Yokota A."/>
        </authorList>
    </citation>
    <scope>NUCLEOTIDE SEQUENCE [LARGE SCALE GENOMIC DNA]</scope>
    <source>
        <strain evidence="3 4">SM1T</strain>
    </source>
</reference>
<evidence type="ECO:0000259" key="2">
    <source>
        <dbReference type="Pfam" id="PF14351"/>
    </source>
</evidence>
<keyword evidence="4" id="KW-1185">Reference proteome</keyword>
<dbReference type="OrthoDB" id="674818at2"/>
<feature type="transmembrane region" description="Helical" evidence="1">
    <location>
        <begin position="120"/>
        <end position="138"/>
    </location>
</feature>
<feature type="transmembrane region" description="Helical" evidence="1">
    <location>
        <begin position="197"/>
        <end position="218"/>
    </location>
</feature>
<dbReference type="RefSeq" id="WP_155036580.1">
    <property type="nucleotide sequence ID" value="NZ_JBHTIG010000051.1"/>
</dbReference>
<feature type="transmembrane region" description="Helical" evidence="1">
    <location>
        <begin position="166"/>
        <end position="185"/>
    </location>
</feature>
<feature type="transmembrane region" description="Helical" evidence="1">
    <location>
        <begin position="66"/>
        <end position="83"/>
    </location>
</feature>
<protein>
    <submittedName>
        <fullName evidence="3">DUF4401 domain-containing protein</fullName>
    </submittedName>
</protein>
<organism evidence="3 4">
    <name type="scientific">Myroides pelagicus</name>
    <dbReference type="NCBI Taxonomy" id="270914"/>
    <lineage>
        <taxon>Bacteria</taxon>
        <taxon>Pseudomonadati</taxon>
        <taxon>Bacteroidota</taxon>
        <taxon>Flavobacteriia</taxon>
        <taxon>Flavobacteriales</taxon>
        <taxon>Flavobacteriaceae</taxon>
        <taxon>Myroides</taxon>
    </lineage>
</organism>
<dbReference type="InterPro" id="IPR025513">
    <property type="entry name" value="DUF4401"/>
</dbReference>
<keyword evidence="1" id="KW-0472">Membrane</keyword>
<comment type="caution">
    <text evidence="3">The sequence shown here is derived from an EMBL/GenBank/DDBJ whole genome shotgun (WGS) entry which is preliminary data.</text>
</comment>
<feature type="transmembrane region" description="Helical" evidence="1">
    <location>
        <begin position="234"/>
        <end position="255"/>
    </location>
</feature>
<evidence type="ECO:0000313" key="4">
    <source>
        <dbReference type="Proteomes" id="UP000488936"/>
    </source>
</evidence>
<evidence type="ECO:0000256" key="1">
    <source>
        <dbReference type="SAM" id="Phobius"/>
    </source>
</evidence>